<evidence type="ECO:0000313" key="3">
    <source>
        <dbReference type="Proteomes" id="UP001157961"/>
    </source>
</evidence>
<dbReference type="RefSeq" id="WP_283423967.1">
    <property type="nucleotide sequence ID" value="NZ_FXTY01000001.1"/>
</dbReference>
<keyword evidence="1" id="KW-1133">Transmembrane helix</keyword>
<dbReference type="EMBL" id="FXTY01000001">
    <property type="protein sequence ID" value="SMP01032.1"/>
    <property type="molecule type" value="Genomic_DNA"/>
</dbReference>
<proteinExistence type="predicted"/>
<evidence type="ECO:0000313" key="2">
    <source>
        <dbReference type="EMBL" id="SMP01032.1"/>
    </source>
</evidence>
<comment type="caution">
    <text evidence="2">The sequence shown here is derived from an EMBL/GenBank/DDBJ whole genome shotgun (WGS) entry which is preliminary data.</text>
</comment>
<protein>
    <submittedName>
        <fullName evidence="2">Uncharacterized protein</fullName>
    </submittedName>
</protein>
<reference evidence="2 3" key="1">
    <citation type="submission" date="2017-05" db="EMBL/GenBank/DDBJ databases">
        <authorList>
            <person name="Varghese N."/>
            <person name="Submissions S."/>
        </authorList>
    </citation>
    <scope>NUCLEOTIDE SEQUENCE [LARGE SCALE GENOMIC DNA]</scope>
    <source>
        <strain evidence="2 3">DSM 29734</strain>
    </source>
</reference>
<keyword evidence="1" id="KW-0812">Transmembrane</keyword>
<dbReference type="Proteomes" id="UP001157961">
    <property type="component" value="Unassembled WGS sequence"/>
</dbReference>
<keyword evidence="1" id="KW-0472">Membrane</keyword>
<evidence type="ECO:0000256" key="1">
    <source>
        <dbReference type="SAM" id="Phobius"/>
    </source>
</evidence>
<organism evidence="2 3">
    <name type="scientific">Shimia sagamensis</name>
    <dbReference type="NCBI Taxonomy" id="1566352"/>
    <lineage>
        <taxon>Bacteria</taxon>
        <taxon>Pseudomonadati</taxon>
        <taxon>Pseudomonadota</taxon>
        <taxon>Alphaproteobacteria</taxon>
        <taxon>Rhodobacterales</taxon>
        <taxon>Roseobacteraceae</taxon>
    </lineage>
</organism>
<sequence>MQDVVVILGSGPNATEAQGWSRDMFDHLVVLNNAWRIRSDWSHFIHPEDFPEERHPPSQTSAQTEVTYRDYVPQNNAFGGVLFAGGTMALSAAYWALGAFKPKVLAFIGCDMVYPTVGHTHFYGTGAADPLREDVSLQSLEAKAARLGLIAAAHGCNCVNLSRLESVLPFERFHSAQLRDLSAPVVQPVFLVNKIRQAESALGYDAPSGRYWEILDQIDSDKIAQIDQMWLQAYAAT</sequence>
<gene>
    <name evidence="2" type="ORF">SAMN06265373_10179</name>
</gene>
<accession>A0ABY1N5U8</accession>
<feature type="transmembrane region" description="Helical" evidence="1">
    <location>
        <begin position="77"/>
        <end position="97"/>
    </location>
</feature>
<keyword evidence="3" id="KW-1185">Reference proteome</keyword>
<name>A0ABY1N5U8_9RHOB</name>